<comment type="subunit">
    <text evidence="16">Complex I is composed of 45 different subunits. Interacts with BCAP31.</text>
</comment>
<evidence type="ECO:0000256" key="4">
    <source>
        <dbReference type="ARBA" id="ARBA00018632"/>
    </source>
</evidence>
<comment type="similarity">
    <text evidence="3">Belongs to the complex I NDUFB11 subunit family.</text>
</comment>
<dbReference type="EMBL" id="AK417962">
    <property type="protein sequence ID" value="BAN21177.1"/>
    <property type="molecule type" value="mRNA"/>
</dbReference>
<reference evidence="18" key="1">
    <citation type="journal article" date="2013" name="PLoS ONE">
        <title>Gene expression in gut symbiotic organ of stinkbug affected by extracellular bacterial symbiont.</title>
        <authorList>
            <person name="Futahashi R."/>
            <person name="Tanaka K."/>
            <person name="Tanahashi M."/>
            <person name="Nikoh N."/>
            <person name="Kikuchi Y."/>
            <person name="Lee B.L."/>
            <person name="Fukatsu T."/>
        </authorList>
    </citation>
    <scope>NUCLEOTIDE SEQUENCE</scope>
    <source>
        <tissue evidence="18">Midgut</tissue>
    </source>
</reference>
<keyword evidence="12" id="KW-0496">Mitochondrion</keyword>
<keyword evidence="10" id="KW-0249">Electron transport</keyword>
<keyword evidence="18" id="KW-0830">Ubiquinone</keyword>
<evidence type="ECO:0000256" key="8">
    <source>
        <dbReference type="ARBA" id="ARBA00022792"/>
    </source>
</evidence>
<dbReference type="InterPro" id="IPR019329">
    <property type="entry name" value="NADH_UbQ_OxRdtase_ESSS_su"/>
</dbReference>
<dbReference type="Pfam" id="PF10183">
    <property type="entry name" value="ESSS"/>
    <property type="match status" value="1"/>
</dbReference>
<keyword evidence="7 17" id="KW-0812">Transmembrane</keyword>
<evidence type="ECO:0000256" key="12">
    <source>
        <dbReference type="ARBA" id="ARBA00023128"/>
    </source>
</evidence>
<keyword evidence="6" id="KW-0679">Respiratory chain</keyword>
<accession>R4WTB3</accession>
<comment type="subcellular location">
    <subcellularLocation>
        <location evidence="2">Mitochondrion inner membrane</location>
        <topology evidence="2">Single-pass membrane protein</topology>
    </subcellularLocation>
</comment>
<evidence type="ECO:0000256" key="5">
    <source>
        <dbReference type="ARBA" id="ARBA00022448"/>
    </source>
</evidence>
<name>R4WTB3_RIPPE</name>
<organism evidence="18">
    <name type="scientific">Riptortus pedestris</name>
    <name type="common">Bean bug</name>
    <dbReference type="NCBI Taxonomy" id="329032"/>
    <lineage>
        <taxon>Eukaryota</taxon>
        <taxon>Metazoa</taxon>
        <taxon>Ecdysozoa</taxon>
        <taxon>Arthropoda</taxon>
        <taxon>Hexapoda</taxon>
        <taxon>Insecta</taxon>
        <taxon>Pterygota</taxon>
        <taxon>Neoptera</taxon>
        <taxon>Paraneoptera</taxon>
        <taxon>Hemiptera</taxon>
        <taxon>Heteroptera</taxon>
        <taxon>Panheteroptera</taxon>
        <taxon>Pentatomomorpha</taxon>
        <taxon>Coreoidea</taxon>
        <taxon>Alydidae</taxon>
        <taxon>Riptortus</taxon>
    </lineage>
</organism>
<evidence type="ECO:0000256" key="7">
    <source>
        <dbReference type="ARBA" id="ARBA00022692"/>
    </source>
</evidence>
<feature type="transmembrane region" description="Helical" evidence="17">
    <location>
        <begin position="75"/>
        <end position="97"/>
    </location>
</feature>
<keyword evidence="13 17" id="KW-0472">Membrane</keyword>
<evidence type="ECO:0000256" key="1">
    <source>
        <dbReference type="ARBA" id="ARBA00003195"/>
    </source>
</evidence>
<evidence type="ECO:0000256" key="16">
    <source>
        <dbReference type="ARBA" id="ARBA00046528"/>
    </source>
</evidence>
<keyword evidence="11 17" id="KW-1133">Transmembrane helix</keyword>
<keyword evidence="5" id="KW-0813">Transport</keyword>
<evidence type="ECO:0000256" key="15">
    <source>
        <dbReference type="ARBA" id="ARBA00031387"/>
    </source>
</evidence>
<keyword evidence="9" id="KW-0809">Transit peptide</keyword>
<dbReference type="PANTHER" id="PTHR13327">
    <property type="entry name" value="NADH-UBIQUINONE OXIDOREDUCTASE ESSS SUBUNIT, MITOCHONDRIAL PRECURSOR"/>
    <property type="match status" value="1"/>
</dbReference>
<dbReference type="AlphaFoldDB" id="R4WTB3"/>
<evidence type="ECO:0000256" key="17">
    <source>
        <dbReference type="SAM" id="Phobius"/>
    </source>
</evidence>
<evidence type="ECO:0000256" key="2">
    <source>
        <dbReference type="ARBA" id="ARBA00004434"/>
    </source>
</evidence>
<dbReference type="PANTHER" id="PTHR13327:SF0">
    <property type="entry name" value="NADH DEHYDROGENASE [UBIQUINONE] 1 BETA SUBCOMPLEX SUBUNIT 11, MITOCHONDRIAL"/>
    <property type="match status" value="1"/>
</dbReference>
<evidence type="ECO:0000256" key="11">
    <source>
        <dbReference type="ARBA" id="ARBA00022989"/>
    </source>
</evidence>
<proteinExistence type="evidence at transcript level"/>
<evidence type="ECO:0000256" key="6">
    <source>
        <dbReference type="ARBA" id="ARBA00022660"/>
    </source>
</evidence>
<evidence type="ECO:0000256" key="9">
    <source>
        <dbReference type="ARBA" id="ARBA00022946"/>
    </source>
</evidence>
<comment type="function">
    <text evidence="1">Accessory subunit of the mitochondrial membrane respiratory chain NADH dehydrogenase (Complex I), that is believed not to be involved in catalysis. Complex I functions in the transfer of electrons from NADH to the respiratory chain. The immediate electron acceptor for the enzyme is believed to be ubiquinone.</text>
</comment>
<evidence type="ECO:0000256" key="14">
    <source>
        <dbReference type="ARBA" id="ARBA00030753"/>
    </source>
</evidence>
<keyword evidence="8" id="KW-0999">Mitochondrion inner membrane</keyword>
<evidence type="ECO:0000256" key="3">
    <source>
        <dbReference type="ARBA" id="ARBA00008915"/>
    </source>
</evidence>
<evidence type="ECO:0000256" key="13">
    <source>
        <dbReference type="ARBA" id="ARBA00023136"/>
    </source>
</evidence>
<evidence type="ECO:0000313" key="18">
    <source>
        <dbReference type="EMBL" id="BAN21177.1"/>
    </source>
</evidence>
<evidence type="ECO:0000256" key="10">
    <source>
        <dbReference type="ARBA" id="ARBA00022982"/>
    </source>
</evidence>
<dbReference type="GO" id="GO:0005743">
    <property type="term" value="C:mitochondrial inner membrane"/>
    <property type="evidence" value="ECO:0007669"/>
    <property type="project" value="UniProtKB-SubCell"/>
</dbReference>
<sequence>MSSIFGLNLLKNVSRCASLRIKPNHIRFISTSKKNRDTATVTNEVQDNPVCEVDKKKNWISYGFSVTDYDEDRHFMHMILFMGVTVIFCFGGMLLAYRPDDLGRDWAQREAFLELRRREKLGLPLVDPDYIPANKIILPSDEELGDTEIVI</sequence>
<protein>
    <recommendedName>
        <fullName evidence="4">NADH dehydrogenase [ubiquinone] 1 beta subcomplex subunit 11, mitochondrial</fullName>
    </recommendedName>
    <alternativeName>
        <fullName evidence="15">Complex I-ESSS</fullName>
    </alternativeName>
    <alternativeName>
        <fullName evidence="14">NADH-ubiquinone oxidoreductase ESSS subunit</fullName>
    </alternativeName>
</protein>